<reference evidence="1 2" key="1">
    <citation type="submission" date="2024-01" db="EMBL/GenBank/DDBJ databases">
        <title>The genomes of 5 underutilized Papilionoideae crops provide insights into root nodulation and disease resistanc.</title>
        <authorList>
            <person name="Jiang F."/>
        </authorList>
    </citation>
    <scope>NUCLEOTIDE SEQUENCE [LARGE SCALE GENOMIC DNA]</scope>
    <source>
        <strain evidence="1">DUOXIRENSHENG_FW03</strain>
        <tissue evidence="1">Leaves</tissue>
    </source>
</reference>
<dbReference type="Proteomes" id="UP001386955">
    <property type="component" value="Unassembled WGS sequence"/>
</dbReference>
<proteinExistence type="predicted"/>
<name>A0AAN9XAL2_PSOTE</name>
<accession>A0AAN9XAL2</accession>
<dbReference type="EMBL" id="JAYMYS010000007">
    <property type="protein sequence ID" value="KAK7386701.1"/>
    <property type="molecule type" value="Genomic_DNA"/>
</dbReference>
<gene>
    <name evidence="1" type="ORF">VNO78_27036</name>
</gene>
<keyword evidence="2" id="KW-1185">Reference proteome</keyword>
<evidence type="ECO:0000313" key="1">
    <source>
        <dbReference type="EMBL" id="KAK7386701.1"/>
    </source>
</evidence>
<evidence type="ECO:0000313" key="2">
    <source>
        <dbReference type="Proteomes" id="UP001386955"/>
    </source>
</evidence>
<organism evidence="1 2">
    <name type="scientific">Psophocarpus tetragonolobus</name>
    <name type="common">Winged bean</name>
    <name type="synonym">Dolichos tetragonolobus</name>
    <dbReference type="NCBI Taxonomy" id="3891"/>
    <lineage>
        <taxon>Eukaryota</taxon>
        <taxon>Viridiplantae</taxon>
        <taxon>Streptophyta</taxon>
        <taxon>Embryophyta</taxon>
        <taxon>Tracheophyta</taxon>
        <taxon>Spermatophyta</taxon>
        <taxon>Magnoliopsida</taxon>
        <taxon>eudicotyledons</taxon>
        <taxon>Gunneridae</taxon>
        <taxon>Pentapetalae</taxon>
        <taxon>rosids</taxon>
        <taxon>fabids</taxon>
        <taxon>Fabales</taxon>
        <taxon>Fabaceae</taxon>
        <taxon>Papilionoideae</taxon>
        <taxon>50 kb inversion clade</taxon>
        <taxon>NPAAA clade</taxon>
        <taxon>indigoferoid/millettioid clade</taxon>
        <taxon>Phaseoleae</taxon>
        <taxon>Psophocarpus</taxon>
    </lineage>
</organism>
<comment type="caution">
    <text evidence="1">The sequence shown here is derived from an EMBL/GenBank/DDBJ whole genome shotgun (WGS) entry which is preliminary data.</text>
</comment>
<protein>
    <submittedName>
        <fullName evidence="1">Uncharacterized protein</fullName>
    </submittedName>
</protein>
<dbReference type="AlphaFoldDB" id="A0AAN9XAL2"/>
<sequence>MASLKQQVDFVFKFAEDLKNGVKNECVQGGRMSCCVGESMRGASLAMQMVKRVKAVDSESGSDVDG</sequence>